<keyword evidence="2" id="KW-1185">Reference proteome</keyword>
<sequence length="45" mass="5262">MFQLMLLKTKDSSQFHVRNNEFQTPDQLYSSFTPCSHISNPTKTI</sequence>
<accession>A0A392U825</accession>
<feature type="non-terminal residue" evidence="1">
    <location>
        <position position="45"/>
    </location>
</feature>
<evidence type="ECO:0000313" key="2">
    <source>
        <dbReference type="Proteomes" id="UP000265520"/>
    </source>
</evidence>
<proteinExistence type="predicted"/>
<comment type="caution">
    <text evidence="1">The sequence shown here is derived from an EMBL/GenBank/DDBJ whole genome shotgun (WGS) entry which is preliminary data.</text>
</comment>
<name>A0A392U825_9FABA</name>
<evidence type="ECO:0000313" key="1">
    <source>
        <dbReference type="EMBL" id="MCI68944.1"/>
    </source>
</evidence>
<dbReference type="Proteomes" id="UP000265520">
    <property type="component" value="Unassembled WGS sequence"/>
</dbReference>
<reference evidence="1 2" key="1">
    <citation type="journal article" date="2018" name="Front. Plant Sci.">
        <title>Red Clover (Trifolium pratense) and Zigzag Clover (T. medium) - A Picture of Genomic Similarities and Differences.</title>
        <authorList>
            <person name="Dluhosova J."/>
            <person name="Istvanek J."/>
            <person name="Nedelnik J."/>
            <person name="Repkova J."/>
        </authorList>
    </citation>
    <scope>NUCLEOTIDE SEQUENCE [LARGE SCALE GENOMIC DNA]</scope>
    <source>
        <strain evidence="2">cv. 10/8</strain>
        <tissue evidence="1">Leaf</tissue>
    </source>
</reference>
<protein>
    <submittedName>
        <fullName evidence="1">Uncharacterized protein</fullName>
    </submittedName>
</protein>
<dbReference type="AlphaFoldDB" id="A0A392U825"/>
<dbReference type="EMBL" id="LXQA010746088">
    <property type="protein sequence ID" value="MCI68944.1"/>
    <property type="molecule type" value="Genomic_DNA"/>
</dbReference>
<organism evidence="1 2">
    <name type="scientific">Trifolium medium</name>
    <dbReference type="NCBI Taxonomy" id="97028"/>
    <lineage>
        <taxon>Eukaryota</taxon>
        <taxon>Viridiplantae</taxon>
        <taxon>Streptophyta</taxon>
        <taxon>Embryophyta</taxon>
        <taxon>Tracheophyta</taxon>
        <taxon>Spermatophyta</taxon>
        <taxon>Magnoliopsida</taxon>
        <taxon>eudicotyledons</taxon>
        <taxon>Gunneridae</taxon>
        <taxon>Pentapetalae</taxon>
        <taxon>rosids</taxon>
        <taxon>fabids</taxon>
        <taxon>Fabales</taxon>
        <taxon>Fabaceae</taxon>
        <taxon>Papilionoideae</taxon>
        <taxon>50 kb inversion clade</taxon>
        <taxon>NPAAA clade</taxon>
        <taxon>Hologalegina</taxon>
        <taxon>IRL clade</taxon>
        <taxon>Trifolieae</taxon>
        <taxon>Trifolium</taxon>
    </lineage>
</organism>